<feature type="transmembrane region" description="Helical" evidence="1">
    <location>
        <begin position="44"/>
        <end position="66"/>
    </location>
</feature>
<sequence>MELARRPRWVAAETTKDAWRTALAPSFLLISAIIQLSSRGPSAWTIGFLILVALMLLHALATVMFFHRHPELQRTGPPPTPTRRSVALWLALAGAVFVAGVVLLAIGVVKVGAVVLIVGVALSAPAVVTAFRLVDAGGRR</sequence>
<evidence type="ECO:0000313" key="3">
    <source>
        <dbReference type="Proteomes" id="UP000663792"/>
    </source>
</evidence>
<evidence type="ECO:0000313" key="2">
    <source>
        <dbReference type="EMBL" id="MBM9468944.1"/>
    </source>
</evidence>
<organism evidence="2 3">
    <name type="scientific">Nakamurella leprariae</name>
    <dbReference type="NCBI Taxonomy" id="2803911"/>
    <lineage>
        <taxon>Bacteria</taxon>
        <taxon>Bacillati</taxon>
        <taxon>Actinomycetota</taxon>
        <taxon>Actinomycetes</taxon>
        <taxon>Nakamurellales</taxon>
        <taxon>Nakamurellaceae</taxon>
        <taxon>Nakamurella</taxon>
    </lineage>
</organism>
<dbReference type="Proteomes" id="UP000663792">
    <property type="component" value="Unassembled WGS sequence"/>
</dbReference>
<feature type="transmembrane region" description="Helical" evidence="1">
    <location>
        <begin position="21"/>
        <end position="38"/>
    </location>
</feature>
<protein>
    <submittedName>
        <fullName evidence="2">Uncharacterized protein</fullName>
    </submittedName>
</protein>
<accession>A0A938YIV2</accession>
<dbReference type="AlphaFoldDB" id="A0A938YIV2"/>
<keyword evidence="3" id="KW-1185">Reference proteome</keyword>
<comment type="caution">
    <text evidence="2">The sequence shown here is derived from an EMBL/GenBank/DDBJ whole genome shotgun (WGS) entry which is preliminary data.</text>
</comment>
<feature type="transmembrane region" description="Helical" evidence="1">
    <location>
        <begin position="86"/>
        <end position="107"/>
    </location>
</feature>
<keyword evidence="1" id="KW-1133">Transmembrane helix</keyword>
<keyword evidence="1" id="KW-0472">Membrane</keyword>
<gene>
    <name evidence="2" type="ORF">JL106_16790</name>
</gene>
<evidence type="ECO:0000256" key="1">
    <source>
        <dbReference type="SAM" id="Phobius"/>
    </source>
</evidence>
<dbReference type="RefSeq" id="WP_205261899.1">
    <property type="nucleotide sequence ID" value="NZ_JAERWK010000021.1"/>
</dbReference>
<dbReference type="EMBL" id="JAERWK010000021">
    <property type="protein sequence ID" value="MBM9468944.1"/>
    <property type="molecule type" value="Genomic_DNA"/>
</dbReference>
<reference evidence="2" key="1">
    <citation type="submission" date="2021-01" db="EMBL/GenBank/DDBJ databases">
        <title>YIM 132084 draft genome.</title>
        <authorList>
            <person name="An D."/>
        </authorList>
    </citation>
    <scope>NUCLEOTIDE SEQUENCE</scope>
    <source>
        <strain evidence="2">YIM 132084</strain>
    </source>
</reference>
<feature type="transmembrane region" description="Helical" evidence="1">
    <location>
        <begin position="113"/>
        <end position="134"/>
    </location>
</feature>
<proteinExistence type="predicted"/>
<keyword evidence="1" id="KW-0812">Transmembrane</keyword>
<name>A0A938YIV2_9ACTN</name>